<dbReference type="EMBL" id="CP045898">
    <property type="protein sequence ID" value="QQP40368.1"/>
    <property type="molecule type" value="Genomic_DNA"/>
</dbReference>
<proteinExistence type="predicted"/>
<sequence length="51" mass="6147">MTQRDVKPVKQNPYIQDLNLFDRFLFRKLKHLLRNDEFGGMRKPLLLCSGR</sequence>
<dbReference type="Proteomes" id="UP000595437">
    <property type="component" value="Chromosome 9"/>
</dbReference>
<keyword evidence="2" id="KW-1185">Reference proteome</keyword>
<accession>A0A7T8GYX9</accession>
<dbReference type="AlphaFoldDB" id="A0A7T8GYX9"/>
<evidence type="ECO:0000313" key="2">
    <source>
        <dbReference type="Proteomes" id="UP000595437"/>
    </source>
</evidence>
<name>A0A7T8GYX9_CALRO</name>
<protein>
    <submittedName>
        <fullName evidence="1">Uncharacterized protein</fullName>
    </submittedName>
</protein>
<evidence type="ECO:0000313" key="1">
    <source>
        <dbReference type="EMBL" id="QQP40368.1"/>
    </source>
</evidence>
<reference evidence="2" key="1">
    <citation type="submission" date="2021-01" db="EMBL/GenBank/DDBJ databases">
        <title>Caligus Genome Assembly.</title>
        <authorList>
            <person name="Gallardo-Escarate C."/>
        </authorList>
    </citation>
    <scope>NUCLEOTIDE SEQUENCE [LARGE SCALE GENOMIC DNA]</scope>
</reference>
<gene>
    <name evidence="1" type="ORF">FKW44_014382</name>
</gene>
<organism evidence="1 2">
    <name type="scientific">Caligus rogercresseyi</name>
    <name type="common">Sea louse</name>
    <dbReference type="NCBI Taxonomy" id="217165"/>
    <lineage>
        <taxon>Eukaryota</taxon>
        <taxon>Metazoa</taxon>
        <taxon>Ecdysozoa</taxon>
        <taxon>Arthropoda</taxon>
        <taxon>Crustacea</taxon>
        <taxon>Multicrustacea</taxon>
        <taxon>Hexanauplia</taxon>
        <taxon>Copepoda</taxon>
        <taxon>Siphonostomatoida</taxon>
        <taxon>Caligidae</taxon>
        <taxon>Caligus</taxon>
    </lineage>
</organism>